<reference evidence="2" key="1">
    <citation type="submission" date="2020-02" db="EMBL/GenBank/DDBJ databases">
        <authorList>
            <person name="Meier V. D."/>
        </authorList>
    </citation>
    <scope>NUCLEOTIDE SEQUENCE</scope>
    <source>
        <strain evidence="2">AVDCRST_MAG26</strain>
    </source>
</reference>
<proteinExistence type="predicted"/>
<feature type="compositionally biased region" description="Basic and acidic residues" evidence="1">
    <location>
        <begin position="225"/>
        <end position="236"/>
    </location>
</feature>
<feature type="region of interest" description="Disordered" evidence="1">
    <location>
        <begin position="179"/>
        <end position="200"/>
    </location>
</feature>
<feature type="region of interest" description="Disordered" evidence="1">
    <location>
        <begin position="26"/>
        <end position="123"/>
    </location>
</feature>
<feature type="non-terminal residue" evidence="2">
    <location>
        <position position="322"/>
    </location>
</feature>
<dbReference type="EMBL" id="CADCTK010000228">
    <property type="protein sequence ID" value="CAA9231728.1"/>
    <property type="molecule type" value="Genomic_DNA"/>
</dbReference>
<organism evidence="2">
    <name type="scientific">uncultured Chloroflexia bacterium</name>
    <dbReference type="NCBI Taxonomy" id="1672391"/>
    <lineage>
        <taxon>Bacteria</taxon>
        <taxon>Bacillati</taxon>
        <taxon>Chloroflexota</taxon>
        <taxon>Chloroflexia</taxon>
        <taxon>environmental samples</taxon>
    </lineage>
</organism>
<feature type="compositionally biased region" description="Basic and acidic residues" evidence="1">
    <location>
        <begin position="30"/>
        <end position="44"/>
    </location>
</feature>
<gene>
    <name evidence="2" type="ORF">AVDCRST_MAG26-998</name>
</gene>
<feature type="compositionally biased region" description="Basic residues" evidence="1">
    <location>
        <begin position="255"/>
        <end position="270"/>
    </location>
</feature>
<feature type="compositionally biased region" description="Basic residues" evidence="1">
    <location>
        <begin position="102"/>
        <end position="111"/>
    </location>
</feature>
<feature type="region of interest" description="Disordered" evidence="1">
    <location>
        <begin position="222"/>
        <end position="322"/>
    </location>
</feature>
<feature type="compositionally biased region" description="Basic and acidic residues" evidence="1">
    <location>
        <begin position="309"/>
        <end position="322"/>
    </location>
</feature>
<protein>
    <submittedName>
        <fullName evidence="2">Oxidoreductase</fullName>
    </submittedName>
</protein>
<evidence type="ECO:0000256" key="1">
    <source>
        <dbReference type="SAM" id="MobiDB-lite"/>
    </source>
</evidence>
<feature type="compositionally biased region" description="Basic residues" evidence="1">
    <location>
        <begin position="45"/>
        <end position="56"/>
    </location>
</feature>
<accession>A0A6J4HRY2</accession>
<evidence type="ECO:0000313" key="2">
    <source>
        <dbReference type="EMBL" id="CAA9231728.1"/>
    </source>
</evidence>
<name>A0A6J4HRY2_9CHLR</name>
<sequence length="322" mass="35588">RRRGAPHLRPVRRSRRQCYRHIRQLHQRHVRADGRRLRSREARAARPRHQVHHGAGSRRSEFRRQSPPQHRPLGRAEPKAARHRSDRSLLPAWLGLHDAPRRGHARARRPRPRGEGRVSRHLQHARMARGRDADAGGAARLGAFGGAPDRVQPGGAYGGARVAPDGRGVGAGRAALVPARRRRAHGQVHARRPVGRKRGRCVADAKGRDRFVGTFERALTRHRGDRGGGRAGERRHPVPSRARLGAGPPGCRVADHRRAHVAAGRGKSRGAGHSAFVRTARPPGRRERADAHLPGPLHGPSYGPAAYVRRNDNYPAHSDRGL</sequence>
<dbReference type="AlphaFoldDB" id="A0A6J4HRY2"/>
<feature type="non-terminal residue" evidence="2">
    <location>
        <position position="1"/>
    </location>
</feature>